<sequence>MTLQPPPPARAAANQAGMSLISVLVAIVIFGLGMLSIASLYSLAVPAQTANQEALDTAAFGNQFWAILQASPQVVPQLGAGVTQSYTSASASAPAALQPWLANIFSTPSMMLPGAKVTITTGAGADGNPCDVSNPNAPLCGVTLTIAWAAGKGGGGARSQTYQYQVGF</sequence>
<keyword evidence="1" id="KW-0812">Transmembrane</keyword>
<evidence type="ECO:0000313" key="2">
    <source>
        <dbReference type="EMBL" id="MBN8743255.1"/>
    </source>
</evidence>
<protein>
    <submittedName>
        <fullName evidence="2">Prepilin-type N-terminal cleavage/methylation domain-containing protein</fullName>
    </submittedName>
</protein>
<dbReference type="RefSeq" id="WP_276727799.1">
    <property type="nucleotide sequence ID" value="NZ_JAFKMR010000011.1"/>
</dbReference>
<dbReference type="Proteomes" id="UP000664800">
    <property type="component" value="Unassembled WGS sequence"/>
</dbReference>
<organism evidence="2 3">
    <name type="scientific">Thiomonas arsenitoxydans (strain DSM 22701 / CIP 110005 / 3As)</name>
    <dbReference type="NCBI Taxonomy" id="426114"/>
    <lineage>
        <taxon>Bacteria</taxon>
        <taxon>Pseudomonadati</taxon>
        <taxon>Pseudomonadota</taxon>
        <taxon>Betaproteobacteria</taxon>
        <taxon>Burkholderiales</taxon>
        <taxon>Thiomonas</taxon>
    </lineage>
</organism>
<name>A0A8I1ST98_THIA3</name>
<proteinExistence type="predicted"/>
<dbReference type="AlphaFoldDB" id="A0A8I1ST98"/>
<dbReference type="EMBL" id="JAFKMR010000011">
    <property type="protein sequence ID" value="MBN8743255.1"/>
    <property type="molecule type" value="Genomic_DNA"/>
</dbReference>
<keyword evidence="1" id="KW-0472">Membrane</keyword>
<dbReference type="InterPro" id="IPR012902">
    <property type="entry name" value="N_methyl_site"/>
</dbReference>
<reference evidence="2" key="1">
    <citation type="submission" date="2021-02" db="EMBL/GenBank/DDBJ databases">
        <title>Thiocyanate and organic carbon inputs drive convergent selection for specific autotrophic Afipia and Thiobacillus strains within complex microbiomes.</title>
        <authorList>
            <person name="Huddy R.J."/>
            <person name="Sachdeva R."/>
            <person name="Kadzinga F."/>
            <person name="Kantor R.S."/>
            <person name="Harrison S.T.L."/>
            <person name="Banfield J.F."/>
        </authorList>
    </citation>
    <scope>NUCLEOTIDE SEQUENCE</scope>
    <source>
        <strain evidence="2">SCN18_13_7_16_R3_B_64_19</strain>
    </source>
</reference>
<feature type="transmembrane region" description="Helical" evidence="1">
    <location>
        <begin position="20"/>
        <end position="43"/>
    </location>
</feature>
<gene>
    <name evidence="2" type="ORF">J0I24_03010</name>
</gene>
<dbReference type="Pfam" id="PF07963">
    <property type="entry name" value="N_methyl"/>
    <property type="match status" value="1"/>
</dbReference>
<accession>A0A8I1ST98</accession>
<evidence type="ECO:0000313" key="3">
    <source>
        <dbReference type="Proteomes" id="UP000664800"/>
    </source>
</evidence>
<comment type="caution">
    <text evidence="2">The sequence shown here is derived from an EMBL/GenBank/DDBJ whole genome shotgun (WGS) entry which is preliminary data.</text>
</comment>
<evidence type="ECO:0000256" key="1">
    <source>
        <dbReference type="SAM" id="Phobius"/>
    </source>
</evidence>
<keyword evidence="1" id="KW-1133">Transmembrane helix</keyword>